<proteinExistence type="predicted"/>
<dbReference type="EMBL" id="QICN01000001">
    <property type="protein sequence ID" value="PXV71210.1"/>
    <property type="molecule type" value="Genomic_DNA"/>
</dbReference>
<dbReference type="OrthoDB" id="574359at2"/>
<organism evidence="1 2">
    <name type="scientific">Sinimarinibacterium flocculans</name>
    <dbReference type="NCBI Taxonomy" id="985250"/>
    <lineage>
        <taxon>Bacteria</taxon>
        <taxon>Pseudomonadati</taxon>
        <taxon>Pseudomonadota</taxon>
        <taxon>Gammaproteobacteria</taxon>
        <taxon>Nevskiales</taxon>
        <taxon>Nevskiaceae</taxon>
        <taxon>Sinimarinibacterium</taxon>
    </lineage>
</organism>
<dbReference type="Proteomes" id="UP000248330">
    <property type="component" value="Unassembled WGS sequence"/>
</dbReference>
<dbReference type="Pfam" id="PF05988">
    <property type="entry name" value="DUF899"/>
    <property type="match status" value="1"/>
</dbReference>
<dbReference type="AlphaFoldDB" id="A0A318EGZ3"/>
<dbReference type="InterPro" id="IPR036249">
    <property type="entry name" value="Thioredoxin-like_sf"/>
</dbReference>
<accession>A0A318EGZ3</accession>
<evidence type="ECO:0000313" key="1">
    <source>
        <dbReference type="EMBL" id="PXV71210.1"/>
    </source>
</evidence>
<name>A0A318EGZ3_9GAMM</name>
<dbReference type="SUPFAM" id="SSF52833">
    <property type="entry name" value="Thioredoxin-like"/>
    <property type="match status" value="1"/>
</dbReference>
<reference evidence="1 2" key="1">
    <citation type="submission" date="2018-04" db="EMBL/GenBank/DDBJ databases">
        <title>Genomic Encyclopedia of Type Strains, Phase IV (KMG-IV): sequencing the most valuable type-strain genomes for metagenomic binning, comparative biology and taxonomic classification.</title>
        <authorList>
            <person name="Goeker M."/>
        </authorList>
    </citation>
    <scope>NUCLEOTIDE SEQUENCE [LARGE SCALE GENOMIC DNA]</scope>
    <source>
        <strain evidence="1 2">DSM 104150</strain>
    </source>
</reference>
<evidence type="ECO:0000313" key="2">
    <source>
        <dbReference type="Proteomes" id="UP000248330"/>
    </source>
</evidence>
<dbReference type="InterPro" id="IPR010296">
    <property type="entry name" value="DUF899_thioredox"/>
</dbReference>
<dbReference type="RefSeq" id="WP_110263349.1">
    <property type="nucleotide sequence ID" value="NZ_CAKZQT010000007.1"/>
</dbReference>
<protein>
    <submittedName>
        <fullName evidence="1">Putative dithiol-disulfide oxidoreductase (DUF899 family)</fullName>
    </submittedName>
</protein>
<gene>
    <name evidence="1" type="ORF">C8D93_101254</name>
</gene>
<dbReference type="Gene3D" id="3.40.30.10">
    <property type="entry name" value="Glutaredoxin"/>
    <property type="match status" value="1"/>
</dbReference>
<keyword evidence="2" id="KW-1185">Reference proteome</keyword>
<sequence length="252" mass="28217">MPAVLSGIDAETGPAVVSRGDWLLARKALLQQEKALTRLRDRVDAARRAMPWVRLERSYRFDGPDGPVTLDALFDGRRQLLVHHHMFAPGWTQGCAACAVTADHLDVARRHFERHDLSFVAVSRASPAQIEAYRRRMGWGFRWVSAEHGEFNDDFNVSFAPRDLASGKVYYNYAAVEARIEELPGLSVFYRKGPGEIFHTYSTYARGIELLDGAALCLDLTPDGRVRTRHDEACRNEGPPARRSAAVAAIVR</sequence>
<comment type="caution">
    <text evidence="1">The sequence shown here is derived from an EMBL/GenBank/DDBJ whole genome shotgun (WGS) entry which is preliminary data.</text>
</comment>